<dbReference type="InterPro" id="IPR027417">
    <property type="entry name" value="P-loop_NTPase"/>
</dbReference>
<dbReference type="PANTHER" id="PTHR43790:SF3">
    <property type="entry name" value="D-ALLOSE IMPORT ATP-BINDING PROTEIN ALSA-RELATED"/>
    <property type="match status" value="1"/>
</dbReference>
<dbReference type="GO" id="GO:0016887">
    <property type="term" value="F:ATP hydrolysis activity"/>
    <property type="evidence" value="ECO:0007669"/>
    <property type="project" value="InterPro"/>
</dbReference>
<dbReference type="GO" id="GO:0005524">
    <property type="term" value="F:ATP binding"/>
    <property type="evidence" value="ECO:0007669"/>
    <property type="project" value="UniProtKB-KW"/>
</dbReference>
<evidence type="ECO:0000256" key="1">
    <source>
        <dbReference type="ARBA" id="ARBA00022448"/>
    </source>
</evidence>
<reference evidence="10" key="1">
    <citation type="submission" date="2016-10" db="EMBL/GenBank/DDBJ databases">
        <authorList>
            <person name="Varghese N."/>
            <person name="Submissions S."/>
        </authorList>
    </citation>
    <scope>NUCLEOTIDE SEQUENCE [LARGE SCALE GENOMIC DNA]</scope>
    <source>
        <strain evidence="10">CGMCC 1.10223</strain>
    </source>
</reference>
<dbReference type="CDD" id="cd03216">
    <property type="entry name" value="ABC_Carb_Monos_I"/>
    <property type="match status" value="1"/>
</dbReference>
<dbReference type="CDD" id="cd03215">
    <property type="entry name" value="ABC_Carb_Monos_II"/>
    <property type="match status" value="1"/>
</dbReference>
<keyword evidence="2" id="KW-1003">Cell membrane</keyword>
<name>A0A1I2E3H6_9BACL</name>
<keyword evidence="10" id="KW-1185">Reference proteome</keyword>
<dbReference type="PROSITE" id="PS50893">
    <property type="entry name" value="ABC_TRANSPORTER_2"/>
    <property type="match status" value="2"/>
</dbReference>
<keyword evidence="4" id="KW-0547">Nucleotide-binding</keyword>
<dbReference type="RefSeq" id="WP_143088532.1">
    <property type="nucleotide sequence ID" value="NZ_FONN01000008.1"/>
</dbReference>
<evidence type="ECO:0000256" key="6">
    <source>
        <dbReference type="ARBA" id="ARBA00022967"/>
    </source>
</evidence>
<dbReference type="Pfam" id="PF00005">
    <property type="entry name" value="ABC_tran"/>
    <property type="match status" value="2"/>
</dbReference>
<keyword evidence="5 9" id="KW-0067">ATP-binding</keyword>
<organism evidence="9 10">
    <name type="scientific">Paenibacillus algorifonticola</name>
    <dbReference type="NCBI Taxonomy" id="684063"/>
    <lineage>
        <taxon>Bacteria</taxon>
        <taxon>Bacillati</taxon>
        <taxon>Bacillota</taxon>
        <taxon>Bacilli</taxon>
        <taxon>Bacillales</taxon>
        <taxon>Paenibacillaceae</taxon>
        <taxon>Paenibacillus</taxon>
    </lineage>
</organism>
<dbReference type="OrthoDB" id="304830at2"/>
<dbReference type="EMBL" id="FONN01000008">
    <property type="protein sequence ID" value="SFE87267.1"/>
    <property type="molecule type" value="Genomic_DNA"/>
</dbReference>
<dbReference type="InterPro" id="IPR003439">
    <property type="entry name" value="ABC_transporter-like_ATP-bd"/>
</dbReference>
<evidence type="ECO:0000313" key="9">
    <source>
        <dbReference type="EMBL" id="SFE87267.1"/>
    </source>
</evidence>
<dbReference type="Proteomes" id="UP000183410">
    <property type="component" value="Unassembled WGS sequence"/>
</dbReference>
<evidence type="ECO:0000256" key="4">
    <source>
        <dbReference type="ARBA" id="ARBA00022741"/>
    </source>
</evidence>
<gene>
    <name evidence="9" type="ORF">SAMN04487969_108152</name>
</gene>
<accession>A0A1I2E3H6</accession>
<dbReference type="InterPro" id="IPR050107">
    <property type="entry name" value="ABC_carbohydrate_import_ATPase"/>
</dbReference>
<evidence type="ECO:0000256" key="5">
    <source>
        <dbReference type="ARBA" id="ARBA00022840"/>
    </source>
</evidence>
<dbReference type="SUPFAM" id="SSF52540">
    <property type="entry name" value="P-loop containing nucleoside triphosphate hydrolases"/>
    <property type="match status" value="2"/>
</dbReference>
<protein>
    <submittedName>
        <fullName evidence="9">Ribose transport system ATP-binding protein</fullName>
    </submittedName>
</protein>
<keyword evidence="7" id="KW-0472">Membrane</keyword>
<keyword evidence="1" id="KW-0813">Transport</keyword>
<feature type="domain" description="ABC transporter" evidence="8">
    <location>
        <begin position="5"/>
        <end position="244"/>
    </location>
</feature>
<evidence type="ECO:0000256" key="3">
    <source>
        <dbReference type="ARBA" id="ARBA00022597"/>
    </source>
</evidence>
<dbReference type="InterPro" id="IPR003593">
    <property type="entry name" value="AAA+_ATPase"/>
</dbReference>
<evidence type="ECO:0000259" key="8">
    <source>
        <dbReference type="PROSITE" id="PS50893"/>
    </source>
</evidence>
<dbReference type="PANTHER" id="PTHR43790">
    <property type="entry name" value="CARBOHYDRATE TRANSPORT ATP-BINDING PROTEIN MG119-RELATED"/>
    <property type="match status" value="1"/>
</dbReference>
<dbReference type="SMART" id="SM00382">
    <property type="entry name" value="AAA"/>
    <property type="match status" value="2"/>
</dbReference>
<proteinExistence type="predicted"/>
<sequence>MSELLTLRNIRKRFNEMTVLDGIHLTIESGQVHAIIGENGAGKSTLMKILAGLFPPDAGEIMLGGELVSIGSPNEAQELGIAAIHQELRLFQDLSIAENIFMRREPLKPLLWPKLIDWGRLHEQTASYLQQFDMAVDSRARVNTLSIGDQRFVELIRALSQQARIIIMDEPTAALNNQECERLFKAIRSVKKLGVAIIYISHRMEDLQHIADQATLLRDGAVIRTWRMNDAASMPEIMEAMAGKELHNRYPKLKVQLGGELLRTEGLSVAGRLNNVNLSLRRGEILAIAGLGGAGRRTLAKVLFGIEGPYEGAIHLNGHAFRAMTPHKAKANGICYVTGLHSEEGLILNAPIAENITLTNLPRVSRAGFIRSGQEAAYARDLMDRLEITGEETEQPMHLSGGKQKKVILAKWLFSNARIFIIEEPTAGIDVVSKIDIYNIMNELVLSGKSIIMLSSDIPEMLGMSDRIAVMHGGCIRHTMLREEATLERILHYASGGEAVREG</sequence>
<keyword evidence="6" id="KW-1278">Translocase</keyword>
<evidence type="ECO:0000256" key="7">
    <source>
        <dbReference type="ARBA" id="ARBA00023136"/>
    </source>
</evidence>
<dbReference type="AlphaFoldDB" id="A0A1I2E3H6"/>
<keyword evidence="3" id="KW-0762">Sugar transport</keyword>
<evidence type="ECO:0000313" key="10">
    <source>
        <dbReference type="Proteomes" id="UP000183410"/>
    </source>
</evidence>
<evidence type="ECO:0000256" key="2">
    <source>
        <dbReference type="ARBA" id="ARBA00022475"/>
    </source>
</evidence>
<feature type="domain" description="ABC transporter" evidence="8">
    <location>
        <begin position="255"/>
        <end position="498"/>
    </location>
</feature>
<dbReference type="Gene3D" id="3.40.50.300">
    <property type="entry name" value="P-loop containing nucleotide triphosphate hydrolases"/>
    <property type="match status" value="2"/>
</dbReference>